<dbReference type="GO" id="GO:0071973">
    <property type="term" value="P:bacterial-type flagellum-dependent cell motility"/>
    <property type="evidence" value="ECO:0007669"/>
    <property type="project" value="InterPro"/>
</dbReference>
<evidence type="ECO:0000256" key="2">
    <source>
        <dbReference type="ARBA" id="ARBA00004613"/>
    </source>
</evidence>
<dbReference type="NCBIfam" id="TIGR02550">
    <property type="entry name" value="flagell_flgL"/>
    <property type="match status" value="1"/>
</dbReference>
<keyword evidence="5" id="KW-0975">Bacterial flagellum</keyword>
<dbReference type="EMBL" id="RAQO01000004">
    <property type="protein sequence ID" value="RKF19632.1"/>
    <property type="molecule type" value="Genomic_DNA"/>
</dbReference>
<keyword evidence="8" id="KW-0969">Cilium</keyword>
<evidence type="ECO:0000313" key="9">
    <source>
        <dbReference type="Proteomes" id="UP000286482"/>
    </source>
</evidence>
<proteinExistence type="inferred from homology"/>
<dbReference type="GO" id="GO:0009424">
    <property type="term" value="C:bacterial-type flagellum hook"/>
    <property type="evidence" value="ECO:0007669"/>
    <property type="project" value="InterPro"/>
</dbReference>
<dbReference type="InterPro" id="IPR001029">
    <property type="entry name" value="Flagellin_N"/>
</dbReference>
<dbReference type="InterPro" id="IPR046358">
    <property type="entry name" value="Flagellin_C"/>
</dbReference>
<evidence type="ECO:0000256" key="4">
    <source>
        <dbReference type="ARBA" id="ARBA00022525"/>
    </source>
</evidence>
<dbReference type="InterPro" id="IPR013384">
    <property type="entry name" value="Flagell_FlgL"/>
</dbReference>
<keyword evidence="8" id="KW-0282">Flagellum</keyword>
<comment type="caution">
    <text evidence="8">The sequence shown here is derived from an EMBL/GenBank/DDBJ whole genome shotgun (WGS) entry which is preliminary data.</text>
</comment>
<dbReference type="OrthoDB" id="9768249at2"/>
<accession>A0A420EFZ7</accession>
<gene>
    <name evidence="8" type="primary">flgL</name>
    <name evidence="8" type="ORF">DBZ36_03970</name>
</gene>
<comment type="subcellular location">
    <subcellularLocation>
        <location evidence="1">Bacterial flagellum</location>
    </subcellularLocation>
    <subcellularLocation>
        <location evidence="2">Secreted</location>
    </subcellularLocation>
</comment>
<keyword evidence="9" id="KW-1185">Reference proteome</keyword>
<protein>
    <submittedName>
        <fullName evidence="8">Flagellar hook-associated protein 3</fullName>
    </submittedName>
</protein>
<reference evidence="8 9" key="1">
    <citation type="submission" date="2018-09" db="EMBL/GenBank/DDBJ databases">
        <authorList>
            <person name="Wang Z."/>
        </authorList>
    </citation>
    <scope>NUCLEOTIDE SEQUENCE [LARGE SCALE GENOMIC DNA]</scope>
    <source>
        <strain evidence="8 9">ALS 81</strain>
    </source>
</reference>
<dbReference type="Gene3D" id="1.20.1330.10">
    <property type="entry name" value="f41 fragment of flagellin, N-terminal domain"/>
    <property type="match status" value="2"/>
</dbReference>
<feature type="domain" description="Flagellin C-terminal" evidence="7">
    <location>
        <begin position="317"/>
        <end position="398"/>
    </location>
</feature>
<organism evidence="8 9">
    <name type="scientific">Alginatibacterium sediminis</name>
    <dbReference type="NCBI Taxonomy" id="2164068"/>
    <lineage>
        <taxon>Bacteria</taxon>
        <taxon>Pseudomonadati</taxon>
        <taxon>Pseudomonadota</taxon>
        <taxon>Gammaproteobacteria</taxon>
        <taxon>Alteromonadales</taxon>
        <taxon>Alteromonadaceae</taxon>
        <taxon>Alginatibacterium</taxon>
    </lineage>
</organism>
<dbReference type="GO" id="GO:0005198">
    <property type="term" value="F:structural molecule activity"/>
    <property type="evidence" value="ECO:0007669"/>
    <property type="project" value="InterPro"/>
</dbReference>
<dbReference type="Pfam" id="PF00669">
    <property type="entry name" value="Flagellin_N"/>
    <property type="match status" value="1"/>
</dbReference>
<evidence type="ECO:0000259" key="7">
    <source>
        <dbReference type="Pfam" id="PF00700"/>
    </source>
</evidence>
<dbReference type="RefSeq" id="WP_120353637.1">
    <property type="nucleotide sequence ID" value="NZ_RAQO01000004.1"/>
</dbReference>
<name>A0A420EFZ7_9ALTE</name>
<evidence type="ECO:0000256" key="5">
    <source>
        <dbReference type="ARBA" id="ARBA00023143"/>
    </source>
</evidence>
<keyword evidence="4" id="KW-0964">Secreted</keyword>
<dbReference type="SUPFAM" id="SSF64518">
    <property type="entry name" value="Phase 1 flagellin"/>
    <property type="match status" value="1"/>
</dbReference>
<feature type="domain" description="Flagellin N-terminal" evidence="6">
    <location>
        <begin position="3"/>
        <end position="140"/>
    </location>
</feature>
<dbReference type="PANTHER" id="PTHR42792">
    <property type="entry name" value="FLAGELLIN"/>
    <property type="match status" value="1"/>
</dbReference>
<dbReference type="InterPro" id="IPR001492">
    <property type="entry name" value="Flagellin"/>
</dbReference>
<dbReference type="GO" id="GO:0005576">
    <property type="term" value="C:extracellular region"/>
    <property type="evidence" value="ECO:0007669"/>
    <property type="project" value="UniProtKB-SubCell"/>
</dbReference>
<dbReference type="Proteomes" id="UP000286482">
    <property type="component" value="Unassembled WGS sequence"/>
</dbReference>
<comment type="similarity">
    <text evidence="3">Belongs to the bacterial flagellin family.</text>
</comment>
<dbReference type="PANTHER" id="PTHR42792:SF1">
    <property type="entry name" value="FLAGELLAR HOOK-ASSOCIATED PROTEIN 3"/>
    <property type="match status" value="1"/>
</dbReference>
<evidence type="ECO:0000256" key="3">
    <source>
        <dbReference type="ARBA" id="ARBA00005709"/>
    </source>
</evidence>
<dbReference type="AlphaFoldDB" id="A0A420EFZ7"/>
<keyword evidence="8" id="KW-0966">Cell projection</keyword>
<dbReference type="Pfam" id="PF00700">
    <property type="entry name" value="Flagellin_C"/>
    <property type="match status" value="1"/>
</dbReference>
<evidence type="ECO:0000256" key="1">
    <source>
        <dbReference type="ARBA" id="ARBA00004365"/>
    </source>
</evidence>
<evidence type="ECO:0000259" key="6">
    <source>
        <dbReference type="Pfam" id="PF00669"/>
    </source>
</evidence>
<sequence>MRVSNNMLYQTSLRGVLKSQQELEVYNKQLVSGKKLLTAADGPADMSKAMFLSTEISLNEQYRKNVSLLESGLNFEESVLQGVMTSMQRARVLGIQSGDGINGMPERESLADELEQIREELLDSMNSKDANGEYIFSGHQSSIQSFAFDGQKYSFQGDLGTSQLKASSSIYIQSNDSGGEVFENVNKRYGTSGDVNLTSRVNDQTGFDTFHQNNYDPITAANNTYNVAITTGPPDTYTVTNSSPGFIPITGPYTAGEPIAFNGLSIDMNGSATGSFDLEVPSKSNVLNVINDYISVLRDPAAIGDPFEEAQADFIVGIDNSMSKVNLTMGSLGARGNSLDRVVDASLAMDEVNQGSRAAIAEVDFAEAVTNLQKAELALNTSYSSYSRISQLSLFNYL</sequence>
<evidence type="ECO:0000313" key="8">
    <source>
        <dbReference type="EMBL" id="RKF19632.1"/>
    </source>
</evidence>